<accession>A0ABU5UGS4</accession>
<dbReference type="InterPro" id="IPR009003">
    <property type="entry name" value="Peptidase_S1_PA"/>
</dbReference>
<comment type="caution">
    <text evidence="1">The sequence shown here is derived from an EMBL/GenBank/DDBJ whole genome shotgun (WGS) entry which is preliminary data.</text>
</comment>
<dbReference type="EMBL" id="JAYGHG010000028">
    <property type="protein sequence ID" value="MEA5582757.1"/>
    <property type="molecule type" value="Genomic_DNA"/>
</dbReference>
<dbReference type="PANTHER" id="PTHR43019:SF23">
    <property type="entry name" value="PROTEASE DO-LIKE 5, CHLOROPLASTIC"/>
    <property type="match status" value="1"/>
</dbReference>
<keyword evidence="1" id="KW-0378">Hydrolase</keyword>
<reference evidence="1 2" key="1">
    <citation type="submission" date="2023-12" db="EMBL/GenBank/DDBJ databases">
        <title>Baltic Sea Cyanobacteria.</title>
        <authorList>
            <person name="Delbaje E."/>
            <person name="Fewer D.P."/>
            <person name="Shishido T.K."/>
        </authorList>
    </citation>
    <scope>NUCLEOTIDE SEQUENCE [LARGE SCALE GENOMIC DNA]</scope>
    <source>
        <strain evidence="1 2">UHCC-0300</strain>
    </source>
</reference>
<organism evidence="1 2">
    <name type="scientific">Nodularia harveyana UHCC-0300</name>
    <dbReference type="NCBI Taxonomy" id="2974287"/>
    <lineage>
        <taxon>Bacteria</taxon>
        <taxon>Bacillati</taxon>
        <taxon>Cyanobacteriota</taxon>
        <taxon>Cyanophyceae</taxon>
        <taxon>Nostocales</taxon>
        <taxon>Nodulariaceae</taxon>
        <taxon>Nodularia</taxon>
    </lineage>
</organism>
<gene>
    <name evidence="1" type="ORF">VB620_15580</name>
</gene>
<name>A0ABU5UGS4_9CYAN</name>
<dbReference type="RefSeq" id="WP_323197070.1">
    <property type="nucleotide sequence ID" value="NZ_JAYGHG010000028.1"/>
</dbReference>
<dbReference type="GO" id="GO:0008233">
    <property type="term" value="F:peptidase activity"/>
    <property type="evidence" value="ECO:0007669"/>
    <property type="project" value="UniProtKB-KW"/>
</dbReference>
<dbReference type="InterPro" id="IPR043504">
    <property type="entry name" value="Peptidase_S1_PA_chymotrypsin"/>
</dbReference>
<evidence type="ECO:0000313" key="2">
    <source>
        <dbReference type="Proteomes" id="UP001302120"/>
    </source>
</evidence>
<keyword evidence="2" id="KW-1185">Reference proteome</keyword>
<dbReference type="Pfam" id="PF13365">
    <property type="entry name" value="Trypsin_2"/>
    <property type="match status" value="1"/>
</dbReference>
<evidence type="ECO:0000313" key="1">
    <source>
        <dbReference type="EMBL" id="MEA5582757.1"/>
    </source>
</evidence>
<dbReference type="Gene3D" id="2.40.10.10">
    <property type="entry name" value="Trypsin-like serine proteases"/>
    <property type="match status" value="2"/>
</dbReference>
<dbReference type="SUPFAM" id="SSF50494">
    <property type="entry name" value="Trypsin-like serine proteases"/>
    <property type="match status" value="1"/>
</dbReference>
<dbReference type="PANTHER" id="PTHR43019">
    <property type="entry name" value="SERINE ENDOPROTEASE DEGS"/>
    <property type="match status" value="1"/>
</dbReference>
<dbReference type="Proteomes" id="UP001302120">
    <property type="component" value="Unassembled WGS sequence"/>
</dbReference>
<sequence>MSNWLQVGLMSSLAIAPFYLFDGCNAIAQKVPTYLTAQTEMGNIQRLAQQTTVRILTPNASGSGVIVQRQGQSYTVLTNWHVVAFSDQHTIITPDGQRYTPVSRQLKQLGNTDLAITQFRSNSSYQVANISYQPVLMGEPVFAAGFPMYQEQSLATTFDQGIRIFRFTSGEVSVLPPKSLAQGYRLGYTNDIAVGMSGGPIFNANGLLIGINGRVKNRDPDFGVYAFEDGTEPSPGLLAQIVNSSWGIPISSYLQFQNLPQSQQPVLSPKTTENNIQLNPPVPILQKPESTAYPFILPKQSVGEIRSTLSE</sequence>
<keyword evidence="1" id="KW-0645">Protease</keyword>
<dbReference type="GO" id="GO:0006508">
    <property type="term" value="P:proteolysis"/>
    <property type="evidence" value="ECO:0007669"/>
    <property type="project" value="UniProtKB-KW"/>
</dbReference>
<proteinExistence type="predicted"/>
<protein>
    <submittedName>
        <fullName evidence="1">Serine protease</fullName>
    </submittedName>
</protein>